<feature type="compositionally biased region" description="Polar residues" evidence="1">
    <location>
        <begin position="190"/>
        <end position="211"/>
    </location>
</feature>
<evidence type="ECO:0000313" key="2">
    <source>
        <dbReference type="EnsemblMetazoa" id="XP_050497911.1"/>
    </source>
</evidence>
<feature type="region of interest" description="Disordered" evidence="1">
    <location>
        <begin position="16"/>
        <end position="109"/>
    </location>
</feature>
<dbReference type="Proteomes" id="UP001652700">
    <property type="component" value="Unplaced"/>
</dbReference>
<feature type="compositionally biased region" description="Basic and acidic residues" evidence="1">
    <location>
        <begin position="55"/>
        <end position="64"/>
    </location>
</feature>
<feature type="region of interest" description="Disordered" evidence="1">
    <location>
        <begin position="185"/>
        <end position="214"/>
    </location>
</feature>
<evidence type="ECO:0000256" key="1">
    <source>
        <dbReference type="SAM" id="MobiDB-lite"/>
    </source>
</evidence>
<reference evidence="2" key="1">
    <citation type="submission" date="2025-05" db="UniProtKB">
        <authorList>
            <consortium name="EnsemblMetazoa"/>
        </authorList>
    </citation>
    <scope>IDENTIFICATION</scope>
</reference>
<keyword evidence="3" id="KW-1185">Reference proteome</keyword>
<sequence length="1419" mass="158914">MSKDFFKKRLNYQREARYAQAQSQSNAETEDDASHSSCTTSASTSQAEEQNDSSQKTEVEKKENYINPPGHESQQNVQFTSDSISLRTPEQPYNINVGEDGRNTNKNKQLNTGKHILPAIIPELTSARRKSQVSNNIAKSTSKPCLSLLYSSCIDNRSNTISIQHPSSEASLSPASSEEFSLFIDDRPNSRGTDGLSSVTRLHSQSQLQDSTSRDSELILKRILKSPKNFPLTSSTKATSPSNATSPTNGPYPCTTKAISPTNNINNASVPSTKVISNIASVPSTAKKTRIMISSSEDNSQHFQKHPKYNEVRLQEDPLPEGPFPQGPLNLTLGQPDYARRSQPFTTERGFKNVTNTFAPSDIQYKCLNYEIPKSTMSMVHKIFNSQLNVEYLIYLKNTLNFLNINLKVPNVPQEYVYTCQNWSYAIISYITQFIFNDYRSPILQKYTQDLLECDLEKFRPLIENFLKDKPHTEASITIFLERIKHLSSSSDKGQVYPILPQAKQPQSRAGLGRRISVDGVPTVANTRRISVDDVPNVSNITAVKKPLKRQPQKISRRRQTIHELHNSAECHSIGQIHVPNQNQIPNANNTKYLGWPNQNSINSASRLGHLSYPNRNETVIANKDNTGRSWQNQNQISNGMTNNIGHNDNMNAKSTGYMPWPSQKQIPQNPNQISGVTFQGYRPVHYQHKNQIINNRSLNMGQVPNSHPPTTLHNQNYPSRNPVYGLNHQRGPQLHPYNFSASQDGLPFPPPYVPPISISNQRIPQYHQNPMINSVNGQYERSFQRSTVPNDIIQINNNQTASATNMQVLNNISIDNPIINNVNGQYERTATGFQRGTVLTDTVNMKNNQPTSANIQVLHNISVQDPHINSVNGQYQRSFQRHTVPTDTNNLKKYQTASAKNMPVLHNISVQDPVINNVNDLHERSFQRGTVPNDITRIKNNKTTSATNMQVLHNISVQDPHINSVNGQYQRSFQRHTVPTDTNNLKKYQTASAKNMPVLHNISVQDPVINNLNGLHERSFHRGTVPNDITHIKNNKTTSATNMQVLHNISVQDPHINSVNGQYQRSFQRHTVPTDTNNIKNYQTASDKNMPVLHNIFVQDPVINNVNDLQERSFQRGTIPNDISHIKNNQTTSATNMQVLHNISVQDPVINSVNGQYQRSFQSGTVPTDIINIKNNRTASAGDNIFQANESSNSADARKVKDFESTATDDSRTQLVPNAGIGASDQDTKNGLIGNHLPIDTTTTNRNDSKTSNSIVDRMLISDQSMEVTVTELTKNSTDDLHESADVKNVEISKEPPKKKLRLGGAFYDFRELVRTTSDTKTYGKILKKFVSEQKPILLVNVEDGTTEIPETNESDDTEKIGSILHDSVDSDIIVIDDDSDVLEVIGKARGHLPKTSATFLSKRCASGCWGVYQGDRS</sequence>
<dbReference type="EnsemblMetazoa" id="XM_050641954.1">
    <property type="protein sequence ID" value="XP_050497911.1"/>
    <property type="gene ID" value="LOC114336918"/>
</dbReference>
<dbReference type="RefSeq" id="XP_050497911.1">
    <property type="nucleotide sequence ID" value="XM_050641954.1"/>
</dbReference>
<evidence type="ECO:0000313" key="3">
    <source>
        <dbReference type="Proteomes" id="UP001652700"/>
    </source>
</evidence>
<organism evidence="2 3">
    <name type="scientific">Diabrotica virgifera virgifera</name>
    <name type="common">western corn rootworm</name>
    <dbReference type="NCBI Taxonomy" id="50390"/>
    <lineage>
        <taxon>Eukaryota</taxon>
        <taxon>Metazoa</taxon>
        <taxon>Ecdysozoa</taxon>
        <taxon>Arthropoda</taxon>
        <taxon>Hexapoda</taxon>
        <taxon>Insecta</taxon>
        <taxon>Pterygota</taxon>
        <taxon>Neoptera</taxon>
        <taxon>Endopterygota</taxon>
        <taxon>Coleoptera</taxon>
        <taxon>Polyphaga</taxon>
        <taxon>Cucujiformia</taxon>
        <taxon>Chrysomeloidea</taxon>
        <taxon>Chrysomelidae</taxon>
        <taxon>Galerucinae</taxon>
        <taxon>Diabroticina</taxon>
        <taxon>Diabroticites</taxon>
        <taxon>Diabrotica</taxon>
    </lineage>
</organism>
<feature type="region of interest" description="Disordered" evidence="1">
    <location>
        <begin position="230"/>
        <end position="252"/>
    </location>
</feature>
<feature type="compositionally biased region" description="Polar residues" evidence="1">
    <location>
        <begin position="231"/>
        <end position="249"/>
    </location>
</feature>
<protein>
    <submittedName>
        <fullName evidence="2">Uncharacterized protein</fullName>
    </submittedName>
</protein>
<name>A0ABM5JIZ8_DIAVI</name>
<feature type="compositionally biased region" description="Polar residues" evidence="1">
    <location>
        <begin position="72"/>
        <end position="94"/>
    </location>
</feature>
<feature type="compositionally biased region" description="Basic and acidic residues" evidence="1">
    <location>
        <begin position="1197"/>
        <end position="1213"/>
    </location>
</feature>
<proteinExistence type="predicted"/>
<accession>A0ABM5JIZ8</accession>
<feature type="compositionally biased region" description="Low complexity" evidence="1">
    <location>
        <begin position="35"/>
        <end position="47"/>
    </location>
</feature>
<feature type="region of interest" description="Disordered" evidence="1">
    <location>
        <begin position="1188"/>
        <end position="1230"/>
    </location>
</feature>
<dbReference type="GeneID" id="114336918"/>